<reference evidence="1 2" key="1">
    <citation type="journal article" date="2018" name="Sci. Rep.">
        <title>Characterisation of pathogen-specific regions and novel effector candidates in Fusarium oxysporum f. sp. cepae.</title>
        <authorList>
            <person name="Armitage A.D."/>
            <person name="Taylor A."/>
            <person name="Sobczyk M.K."/>
            <person name="Baxter L."/>
            <person name="Greenfield B.P."/>
            <person name="Bates H.J."/>
            <person name="Wilson F."/>
            <person name="Jackson A.C."/>
            <person name="Ott S."/>
            <person name="Harrison R.J."/>
            <person name="Clarkson J.P."/>
        </authorList>
    </citation>
    <scope>NUCLEOTIDE SEQUENCE [LARGE SCALE GENOMIC DNA]</scope>
    <source>
        <strain evidence="1 2">FoC_Fus2</strain>
    </source>
</reference>
<evidence type="ECO:0000313" key="1">
    <source>
        <dbReference type="EMBL" id="RKK08418.1"/>
    </source>
</evidence>
<dbReference type="EMBL" id="MRCU01000014">
    <property type="protein sequence ID" value="RKK08418.1"/>
    <property type="molecule type" value="Genomic_DNA"/>
</dbReference>
<dbReference type="AlphaFoldDB" id="A0A3L6MU51"/>
<organism evidence="1 2">
    <name type="scientific">Fusarium oxysporum f. sp. cepae</name>
    <dbReference type="NCBI Taxonomy" id="396571"/>
    <lineage>
        <taxon>Eukaryota</taxon>
        <taxon>Fungi</taxon>
        <taxon>Dikarya</taxon>
        <taxon>Ascomycota</taxon>
        <taxon>Pezizomycotina</taxon>
        <taxon>Sordariomycetes</taxon>
        <taxon>Hypocreomycetidae</taxon>
        <taxon>Hypocreales</taxon>
        <taxon>Nectriaceae</taxon>
        <taxon>Fusarium</taxon>
        <taxon>Fusarium oxysporum species complex</taxon>
    </lineage>
</organism>
<name>A0A3L6MU51_FUSOX</name>
<proteinExistence type="predicted"/>
<gene>
    <name evidence="1" type="ORF">BFJ65_g17080</name>
</gene>
<accession>A0A3L6MU51</accession>
<comment type="caution">
    <text evidence="1">The sequence shown here is derived from an EMBL/GenBank/DDBJ whole genome shotgun (WGS) entry which is preliminary data.</text>
</comment>
<protein>
    <submittedName>
        <fullName evidence="1">Uncharacterized protein</fullName>
    </submittedName>
</protein>
<sequence length="65" mass="7298">MRQNGPLLKAMLLRSAWRLVKEGLTPFQAQAPVTVLLELVENMRSFSLPSVPMYLDNQEVQVNGA</sequence>
<evidence type="ECO:0000313" key="2">
    <source>
        <dbReference type="Proteomes" id="UP000270866"/>
    </source>
</evidence>
<dbReference type="Proteomes" id="UP000270866">
    <property type="component" value="Unassembled WGS sequence"/>
</dbReference>